<proteinExistence type="inferred from homology"/>
<dbReference type="InterPro" id="IPR002220">
    <property type="entry name" value="DapA-like"/>
</dbReference>
<evidence type="ECO:0000256" key="2">
    <source>
        <dbReference type="PIRNR" id="PIRNR001365"/>
    </source>
</evidence>
<dbReference type="InterPro" id="IPR013785">
    <property type="entry name" value="Aldolase_TIM"/>
</dbReference>
<geneLocation type="plasmid" evidence="6">
    <name>pMaq22A_1p DNA</name>
</geneLocation>
<dbReference type="KEGG" id="maqu:Maq22A_1p33455"/>
<accession>A0A0C6FZV5</accession>
<feature type="binding site" evidence="4">
    <location>
        <position position="50"/>
    </location>
    <ligand>
        <name>pyruvate</name>
        <dbReference type="ChEBI" id="CHEBI:15361"/>
    </ligand>
</feature>
<feature type="active site" description="Proton donor/acceptor" evidence="3">
    <location>
        <position position="142"/>
    </location>
</feature>
<organism evidence="5 6">
    <name type="scientific">Methylobacterium aquaticum</name>
    <dbReference type="NCBI Taxonomy" id="270351"/>
    <lineage>
        <taxon>Bacteria</taxon>
        <taxon>Pseudomonadati</taxon>
        <taxon>Pseudomonadota</taxon>
        <taxon>Alphaproteobacteria</taxon>
        <taxon>Hyphomicrobiales</taxon>
        <taxon>Methylobacteriaceae</taxon>
        <taxon>Methylobacterium</taxon>
    </lineage>
</organism>
<dbReference type="EMBL" id="AP014705">
    <property type="protein sequence ID" value="BAQ48985.1"/>
    <property type="molecule type" value="Genomic_DNA"/>
</dbReference>
<dbReference type="CDD" id="cd00408">
    <property type="entry name" value="DHDPS-like"/>
    <property type="match status" value="1"/>
</dbReference>
<dbReference type="Gene3D" id="3.20.20.70">
    <property type="entry name" value="Aldolase class I"/>
    <property type="match status" value="1"/>
</dbReference>
<protein>
    <submittedName>
        <fullName evidence="5">Dihydrodipicolinate synthetase</fullName>
    </submittedName>
</protein>
<evidence type="ECO:0000256" key="4">
    <source>
        <dbReference type="PIRSR" id="PIRSR001365-2"/>
    </source>
</evidence>
<dbReference type="AlphaFoldDB" id="A0A0C6FZV5"/>
<dbReference type="Proteomes" id="UP000061432">
    <property type="component" value="Plasmid pMaq22A_1p"/>
</dbReference>
<dbReference type="PIRSF" id="PIRSF001365">
    <property type="entry name" value="DHDPS"/>
    <property type="match status" value="1"/>
</dbReference>
<keyword evidence="1 2" id="KW-0456">Lyase</keyword>
<feature type="active site" description="Schiff-base intermediate with substrate" evidence="3">
    <location>
        <position position="172"/>
    </location>
</feature>
<dbReference type="SMART" id="SM01130">
    <property type="entry name" value="DHDPS"/>
    <property type="match status" value="1"/>
</dbReference>
<dbReference type="GO" id="GO:0008840">
    <property type="term" value="F:4-hydroxy-tetrahydrodipicolinate synthase activity"/>
    <property type="evidence" value="ECO:0007669"/>
    <property type="project" value="TreeGrafter"/>
</dbReference>
<evidence type="ECO:0000313" key="5">
    <source>
        <dbReference type="EMBL" id="BAQ48985.1"/>
    </source>
</evidence>
<dbReference type="PANTHER" id="PTHR12128:SF67">
    <property type="entry name" value="BLR3884 PROTEIN"/>
    <property type="match status" value="1"/>
</dbReference>
<reference evidence="5 6" key="1">
    <citation type="journal article" date="2015" name="Genome Announc.">
        <title>Complete Genome Sequence of Methylobacterium aquaticum Strain 22A, Isolated from Racomitrium japonicum Moss.</title>
        <authorList>
            <person name="Tani A."/>
            <person name="Ogura Y."/>
            <person name="Hayashi T."/>
            <person name="Kimbara K."/>
        </authorList>
    </citation>
    <scope>NUCLEOTIDE SEQUENCE [LARGE SCALE GENOMIC DNA]</scope>
    <source>
        <strain evidence="5 6">MA-22A</strain>
        <plasmid evidence="6">Plasmid pMaq22A_1p DNA</plasmid>
    </source>
</reference>
<dbReference type="RefSeq" id="WP_060850144.1">
    <property type="nucleotide sequence ID" value="NZ_AP014705.1"/>
</dbReference>
<feature type="binding site" evidence="4">
    <location>
        <position position="213"/>
    </location>
    <ligand>
        <name>pyruvate</name>
        <dbReference type="ChEBI" id="CHEBI:15361"/>
    </ligand>
</feature>
<reference evidence="6" key="2">
    <citation type="submission" date="2015-01" db="EMBL/GenBank/DDBJ databases">
        <title>Complete genome sequence of Methylobacterium aquaticum strain 22A.</title>
        <authorList>
            <person name="Tani A."/>
            <person name="Ogura Y."/>
            <person name="Hayashi T."/>
        </authorList>
    </citation>
    <scope>NUCLEOTIDE SEQUENCE [LARGE SCALE GENOMIC DNA]</scope>
    <source>
        <strain evidence="6">MA-22A</strain>
        <plasmid evidence="6">Plasmid pMaq22A_1p DNA</plasmid>
    </source>
</reference>
<dbReference type="Pfam" id="PF00701">
    <property type="entry name" value="DHDPS"/>
    <property type="match status" value="1"/>
</dbReference>
<dbReference type="OrthoDB" id="7157803at2"/>
<dbReference type="PANTHER" id="PTHR12128">
    <property type="entry name" value="DIHYDRODIPICOLINATE SYNTHASE"/>
    <property type="match status" value="1"/>
</dbReference>
<name>A0A0C6FZV5_9HYPH</name>
<dbReference type="SUPFAM" id="SSF51569">
    <property type="entry name" value="Aldolase"/>
    <property type="match status" value="1"/>
</dbReference>
<evidence type="ECO:0000256" key="3">
    <source>
        <dbReference type="PIRSR" id="PIRSR001365-1"/>
    </source>
</evidence>
<keyword evidence="5" id="KW-0614">Plasmid</keyword>
<dbReference type="PRINTS" id="PR00146">
    <property type="entry name" value="DHPICSNTHASE"/>
</dbReference>
<dbReference type="PATRIC" id="fig|270351.10.peg.6009"/>
<comment type="similarity">
    <text evidence="2">Belongs to the DapA family.</text>
</comment>
<evidence type="ECO:0000313" key="6">
    <source>
        <dbReference type="Proteomes" id="UP000061432"/>
    </source>
</evidence>
<evidence type="ECO:0000256" key="1">
    <source>
        <dbReference type="ARBA" id="ARBA00023239"/>
    </source>
</evidence>
<gene>
    <name evidence="5" type="primary">dapA</name>
    <name evidence="5" type="ORF">Maq22A_1p33455</name>
</gene>
<sequence length="305" mass="31980">MTDPVFPRGVFCAALTPLDSDLNPNYSAFAAHCRYLVDEGCTGVALLGTTGEANSFSSDERMRLLEAALAGGVAPDQLMPGTGVAAIPESVALTRHALSVGVATVVLLPPFYYKGVSEDGLVAAYSRIIEGVGDDRLRVVLYHIPQMSGVAIPHGVIAALRERFPGIFTGIKDSSGDLAHMTALIERFPGFSVLAGADPLMLPLLKVGGAGAITATTNLCARDLRFVFDHHADPAKADAVAAAQARVVATRERASRFAQMASLKAMTAERTGDAGWHRLRPPLMPLSEAERAAMLGTTGGLARAS</sequence>